<reference evidence="2 3" key="1">
    <citation type="submission" date="2016-03" db="EMBL/GenBank/DDBJ databases">
        <title>Cyphomyrmex costatus WGS genome.</title>
        <authorList>
            <person name="Nygaard S."/>
            <person name="Hu H."/>
            <person name="Boomsma J."/>
            <person name="Zhang G."/>
        </authorList>
    </citation>
    <scope>NUCLEOTIDE SEQUENCE [LARGE SCALE GENOMIC DNA]</scope>
    <source>
        <strain evidence="2">MS0001</strain>
        <tissue evidence="2">Whole body</tissue>
    </source>
</reference>
<dbReference type="Proteomes" id="UP000078542">
    <property type="component" value="Unassembled WGS sequence"/>
</dbReference>
<dbReference type="AlphaFoldDB" id="A0A151INC1"/>
<evidence type="ECO:0000256" key="1">
    <source>
        <dbReference type="SAM" id="MobiDB-lite"/>
    </source>
</evidence>
<proteinExistence type="predicted"/>
<accession>A0A151INC1</accession>
<name>A0A151INC1_9HYME</name>
<feature type="compositionally biased region" description="Basic and acidic residues" evidence="1">
    <location>
        <begin position="142"/>
        <end position="156"/>
    </location>
</feature>
<feature type="region of interest" description="Disordered" evidence="1">
    <location>
        <begin position="131"/>
        <end position="174"/>
    </location>
</feature>
<keyword evidence="3" id="KW-1185">Reference proteome</keyword>
<evidence type="ECO:0000313" key="2">
    <source>
        <dbReference type="EMBL" id="KYN06962.1"/>
    </source>
</evidence>
<organism evidence="2 3">
    <name type="scientific">Cyphomyrmex costatus</name>
    <dbReference type="NCBI Taxonomy" id="456900"/>
    <lineage>
        <taxon>Eukaryota</taxon>
        <taxon>Metazoa</taxon>
        <taxon>Ecdysozoa</taxon>
        <taxon>Arthropoda</taxon>
        <taxon>Hexapoda</taxon>
        <taxon>Insecta</taxon>
        <taxon>Pterygota</taxon>
        <taxon>Neoptera</taxon>
        <taxon>Endopterygota</taxon>
        <taxon>Hymenoptera</taxon>
        <taxon>Apocrita</taxon>
        <taxon>Aculeata</taxon>
        <taxon>Formicoidea</taxon>
        <taxon>Formicidae</taxon>
        <taxon>Myrmicinae</taxon>
        <taxon>Cyphomyrmex</taxon>
    </lineage>
</organism>
<protein>
    <submittedName>
        <fullName evidence="2">Uncharacterized protein</fullName>
    </submittedName>
</protein>
<gene>
    <name evidence="2" type="ORF">ALC62_02085</name>
</gene>
<evidence type="ECO:0000313" key="3">
    <source>
        <dbReference type="Proteomes" id="UP000078542"/>
    </source>
</evidence>
<sequence length="216" mass="25567">MTTRNSGWNDLACGLSRVQEETLRAREIDVRGSRAGSALTPASSFDPTIRGSDSHAAHAYSSTWLRLRRRRRRRRRRHRCRCRRRRRRHRYRRRPRRLPRACLARSVSSYCDSLRVRSRMYMCTPVHSRVVLHPPNRHPRERRKERERERERERDSAPAAASPSRERGETAPSTVLARSLRVRIRPETLQVVHTVGDCRHAPFFGVHDYRVSNEFT</sequence>
<dbReference type="EMBL" id="KQ976940">
    <property type="protein sequence ID" value="KYN06962.1"/>
    <property type="molecule type" value="Genomic_DNA"/>
</dbReference>